<dbReference type="Proteomes" id="UP000468581">
    <property type="component" value="Unassembled WGS sequence"/>
</dbReference>
<accession>A0A6P0UH63</accession>
<protein>
    <submittedName>
        <fullName evidence="1">DUF4252 domain-containing protein</fullName>
    </submittedName>
</protein>
<reference evidence="1 2" key="1">
    <citation type="submission" date="2020-01" db="EMBL/GenBank/DDBJ databases">
        <title>Leptobacterium flavescens.</title>
        <authorList>
            <person name="Wang G."/>
        </authorList>
    </citation>
    <scope>NUCLEOTIDE SEQUENCE [LARGE SCALE GENOMIC DNA]</scope>
    <source>
        <strain evidence="1 2">KCTC 22160</strain>
    </source>
</reference>
<keyword evidence="2" id="KW-1185">Reference proteome</keyword>
<proteinExistence type="predicted"/>
<dbReference type="AlphaFoldDB" id="A0A6P0UH63"/>
<gene>
    <name evidence="1" type="ORF">GWK08_00835</name>
</gene>
<dbReference type="InterPro" id="IPR025348">
    <property type="entry name" value="DUF4252"/>
</dbReference>
<organism evidence="1 2">
    <name type="scientific">Leptobacterium flavescens</name>
    <dbReference type="NCBI Taxonomy" id="472055"/>
    <lineage>
        <taxon>Bacteria</taxon>
        <taxon>Pseudomonadati</taxon>
        <taxon>Bacteroidota</taxon>
        <taxon>Flavobacteriia</taxon>
        <taxon>Flavobacteriales</taxon>
        <taxon>Flavobacteriaceae</taxon>
        <taxon>Leptobacterium</taxon>
    </lineage>
</organism>
<dbReference type="EMBL" id="JAABOO010000001">
    <property type="protein sequence ID" value="NER11972.1"/>
    <property type="molecule type" value="Genomic_DNA"/>
</dbReference>
<evidence type="ECO:0000313" key="1">
    <source>
        <dbReference type="EMBL" id="NER11972.1"/>
    </source>
</evidence>
<dbReference type="RefSeq" id="WP_163605013.1">
    <property type="nucleotide sequence ID" value="NZ_JAABOO010000001.1"/>
</dbReference>
<dbReference type="Pfam" id="PF14060">
    <property type="entry name" value="DUF4252"/>
    <property type="match status" value="1"/>
</dbReference>
<sequence length="181" mass="20165">MKKVILIILIAVMPLVGFSQSIFDKYENHDEVAFVSISPKMFKLLSGISAESDDPEAQAFFDLVNSITSFKVITTEDGPIAKDIQGWVSSHLRSASLDELMRVREGDSNVRIYVQEGKDEHHVKELLMIVTGMKDVNVNGKNFETVLLSLTGNIDLRKIGELTDKMDIPGGKQLKKASKNR</sequence>
<name>A0A6P0UH63_9FLAO</name>
<evidence type="ECO:0000313" key="2">
    <source>
        <dbReference type="Proteomes" id="UP000468581"/>
    </source>
</evidence>
<comment type="caution">
    <text evidence="1">The sequence shown here is derived from an EMBL/GenBank/DDBJ whole genome shotgun (WGS) entry which is preliminary data.</text>
</comment>